<keyword evidence="2" id="KW-0812">Transmembrane</keyword>
<dbReference type="CDD" id="cd00198">
    <property type="entry name" value="vWFA"/>
    <property type="match status" value="1"/>
</dbReference>
<feature type="compositionally biased region" description="Basic and acidic residues" evidence="1">
    <location>
        <begin position="183"/>
        <end position="195"/>
    </location>
</feature>
<organism evidence="4 5">
    <name type="scientific">Enterococcus thailandicus</name>
    <dbReference type="NCBI Taxonomy" id="417368"/>
    <lineage>
        <taxon>Bacteria</taxon>
        <taxon>Bacillati</taxon>
        <taxon>Bacillota</taxon>
        <taxon>Bacilli</taxon>
        <taxon>Lactobacillales</taxon>
        <taxon>Enterococcaceae</taxon>
        <taxon>Enterococcus</taxon>
    </lineage>
</organism>
<dbReference type="InterPro" id="IPR002035">
    <property type="entry name" value="VWF_A"/>
</dbReference>
<keyword evidence="2" id="KW-0472">Membrane</keyword>
<evidence type="ECO:0000256" key="2">
    <source>
        <dbReference type="SAM" id="Phobius"/>
    </source>
</evidence>
<dbReference type="InterPro" id="IPR041033">
    <property type="entry name" value="SpaA_PFL_dom_1"/>
</dbReference>
<dbReference type="SUPFAM" id="SSF53300">
    <property type="entry name" value="vWA-like"/>
    <property type="match status" value="1"/>
</dbReference>
<protein>
    <submittedName>
        <fullName evidence="4">VWA domain-containing protein</fullName>
    </submittedName>
</protein>
<dbReference type="PROSITE" id="PS50234">
    <property type="entry name" value="VWFA"/>
    <property type="match status" value="1"/>
</dbReference>
<evidence type="ECO:0000313" key="4">
    <source>
        <dbReference type="EMBL" id="OAQ55595.1"/>
    </source>
</evidence>
<gene>
    <name evidence="4" type="ORF">A6E74_05915</name>
</gene>
<feature type="transmembrane region" description="Helical" evidence="2">
    <location>
        <begin position="1516"/>
        <end position="1538"/>
    </location>
</feature>
<dbReference type="EMBL" id="LWMN01000012">
    <property type="protein sequence ID" value="OAQ55595.1"/>
    <property type="molecule type" value="Genomic_DNA"/>
</dbReference>
<feature type="domain" description="VWFA" evidence="3">
    <location>
        <begin position="409"/>
        <end position="572"/>
    </location>
</feature>
<reference evidence="4 5" key="1">
    <citation type="submission" date="2016-04" db="EMBL/GenBank/DDBJ databases">
        <title>Draft genome of an Enterococcus thailandicus strain isolated from bovine feces.</title>
        <authorList>
            <person name="Beukers A.G."/>
            <person name="Zaheer R."/>
            <person name="Goji N."/>
            <person name="Cook S.R."/>
            <person name="Amoako K."/>
            <person name="Chaves A.V."/>
            <person name="Ward M.P."/>
            <person name="Mcallister T.A."/>
        </authorList>
    </citation>
    <scope>NUCLEOTIDE SEQUENCE [LARGE SCALE GENOMIC DNA]</scope>
    <source>
        <strain evidence="4 5">F0711D 46</strain>
    </source>
</reference>
<feature type="compositionally biased region" description="Polar residues" evidence="1">
    <location>
        <begin position="196"/>
        <end position="205"/>
    </location>
</feature>
<dbReference type="InterPro" id="IPR013783">
    <property type="entry name" value="Ig-like_fold"/>
</dbReference>
<accession>A0A179EQS5</accession>
<evidence type="ECO:0000313" key="5">
    <source>
        <dbReference type="Proteomes" id="UP000078516"/>
    </source>
</evidence>
<sequence>MKVVSKWMMPLIAVGMILAPYIETAVSAQQVFAEAQTAEKQTVQEEAEIDLEVLLDEDYAKVEGGYIEKENALEWTIQFEKKASTNEGRIRLAIDTAAAGIGTVKNVRGQGLSSYDSEGTDLKTEEISGETWYVGKVYSTEAKSGTLTFETEKGTEITDGELPLQVVVDEKVQEESADEEVKETDKEIETSKTEDNATQNTTDESVQNEDAEKTNTTEQPNETSEVESQGTPLVRNQSPLFAGILERLGPTATNDPYKYIYPTNGNTQHRYPYFATNDYTKVLAGGQESATYTGDKGELYENGNDEPISDEEYQSGGANWRNYNYATDNGSTAGTGETDTRAPTVQLWGNDRTFANSYLDYSGAYIKKWVEPVLQESTSSEINPEDNTTLYNVYLDVIGGENRDVQPVDVVFVLDKSASMNETTGANNNQSKNNALEEAVVEISRNLLSNPTMDARIGMVNFYSEYPVDGGNQNGIDSNTLGMTNDINRITNRTSNTALYRSPEGGTPLSLGLRKGYEILYEDNGGAERNPEKILIVVGDGIPTFSYGPIQSQTRVRNTNRWGDWGNLAIVADTTVTTSTNNIEPFRNFETYSGNTSGAGFNGPLTYPSDFDRPADEPVPPLVNGATQTRYYGGEVKDGDAKSYWIGNGTADNSTTGAASTKEKSAAINTVAYHHWLKNKMADPPNIFTIGLGIDGSVSGRQRLDAIGRNVLQNIADSKDDGTSYYYNASNKQDIVTALESISSTFTKTIRQATLYDETGFNVSLFNGGTSAEINYYHLDNNSEGSVRYQAPELWDEEKHGQRPADVVAMPTSYQGRDNHAYKFSPISLGEGEMVRIKYQVKLDGGAQDGNFYTVNNLAYIQNQEDYENDVESGKMFFPAPSIRFEHPDRNLQIKKTGEDGQPLAGVLFGLYDADPSLSEANLIEQSRTTDNGQAIFNTKIDVLSDGEDATSDVYWVKEIDGPERYELVEEALKFQIKKHIAKPGESLGHYELTVAGTSGNRVSEINDTEGDDPDSYFEGSHHKLSVVQKKNESETDFAELFVQLEMKNEYKPVQLNLKKVAKESRLAIDGAEFSLYETNGSGELQGKPVAKGVSGESKDATKGTLTFYEIDDTGTYVLDGNGQKKVYSLAKSGSFVHSGDGYQYVEYRVVETKNPAGYQDPVEEEDWLLQIQNNDRIRLKQINAADWTFLSYTVDETDNTLWIEFEVENTFLYREVRVKKLDANDQLLNGAGFTITKENDASFPAYRAYTGNPLEPNTERQADGIGYFYAYRYHTEKYADLDYDIPLRLMPGEYTVTESVAPSGYQLSNKVFQFEVNEEGNFIVDGINLDEESAQSPTGYQMIDDILELTLTNDLAPIDLTLEKLDSVTKRKLEGASFSIEKQLDDGFELIENGLAVDENDSASFISKDLTAGNYRIIETEAPEGYRKLPGYFLLTISYREQAALDGDSKVIPGKEKGSLKAEIAYYPTMDASSPAETKELTYELIDNERIALSVEVGNDTENPLPATGGQGRQIFMLVSAILVGLAGIVSGSYFYYQNKRKKGLK</sequence>
<proteinExistence type="predicted"/>
<dbReference type="Pfam" id="PF17802">
    <property type="entry name" value="SpaA"/>
    <property type="match status" value="3"/>
</dbReference>
<dbReference type="Gene3D" id="2.60.40.10">
    <property type="entry name" value="Immunoglobulins"/>
    <property type="match status" value="4"/>
</dbReference>
<dbReference type="Gene3D" id="3.40.50.410">
    <property type="entry name" value="von Willebrand factor, type A domain"/>
    <property type="match status" value="1"/>
</dbReference>
<dbReference type="Pfam" id="PF21426">
    <property type="entry name" value="GBS104-like_Ig"/>
    <property type="match status" value="1"/>
</dbReference>
<dbReference type="RefSeq" id="WP_067483165.1">
    <property type="nucleotide sequence ID" value="NZ_LWMN01000012.1"/>
</dbReference>
<feature type="region of interest" description="Disordered" evidence="1">
    <location>
        <begin position="171"/>
        <end position="235"/>
    </location>
</feature>
<feature type="compositionally biased region" description="Polar residues" evidence="1">
    <location>
        <begin position="216"/>
        <end position="235"/>
    </location>
</feature>
<dbReference type="Proteomes" id="UP000078516">
    <property type="component" value="Unassembled WGS sequence"/>
</dbReference>
<dbReference type="InterPro" id="IPR049319">
    <property type="entry name" value="GBS104-like_Ig"/>
</dbReference>
<dbReference type="Gene3D" id="2.60.40.2110">
    <property type="match status" value="1"/>
</dbReference>
<dbReference type="SMART" id="SM00327">
    <property type="entry name" value="VWA"/>
    <property type="match status" value="1"/>
</dbReference>
<evidence type="ECO:0000256" key="1">
    <source>
        <dbReference type="SAM" id="MobiDB-lite"/>
    </source>
</evidence>
<dbReference type="InterPro" id="IPR036465">
    <property type="entry name" value="vWFA_dom_sf"/>
</dbReference>
<keyword evidence="2" id="KW-1133">Transmembrane helix</keyword>
<evidence type="ECO:0000259" key="3">
    <source>
        <dbReference type="PROSITE" id="PS50234"/>
    </source>
</evidence>
<name>A0A179EQS5_ENTTH</name>
<keyword evidence="5" id="KW-1185">Reference proteome</keyword>
<comment type="caution">
    <text evidence="4">The sequence shown here is derived from an EMBL/GenBank/DDBJ whole genome shotgun (WGS) entry which is preliminary data.</text>
</comment>